<dbReference type="STRING" id="700015.Corgl_0541"/>
<evidence type="ECO:0000256" key="1">
    <source>
        <dbReference type="ARBA" id="ARBA00022630"/>
    </source>
</evidence>
<dbReference type="GO" id="GO:0009061">
    <property type="term" value="P:anaerobic respiration"/>
    <property type="evidence" value="ECO:0007669"/>
    <property type="project" value="TreeGrafter"/>
</dbReference>
<dbReference type="PANTHER" id="PTHR11632:SF51">
    <property type="entry name" value="SUCCINATE DEHYDROGENASE [UBIQUINONE] FLAVOPROTEIN SUBUNIT, MITOCHONDRIAL"/>
    <property type="match status" value="1"/>
</dbReference>
<keyword evidence="2" id="KW-0560">Oxidoreductase</keyword>
<dbReference type="Pfam" id="PF00890">
    <property type="entry name" value="FAD_binding_2"/>
    <property type="match status" value="1"/>
</dbReference>
<dbReference type="InterPro" id="IPR036188">
    <property type="entry name" value="FAD/NAD-bd_sf"/>
</dbReference>
<dbReference type="GO" id="GO:0000104">
    <property type="term" value="F:succinate dehydrogenase activity"/>
    <property type="evidence" value="ECO:0007669"/>
    <property type="project" value="TreeGrafter"/>
</dbReference>
<dbReference type="GO" id="GO:0009055">
    <property type="term" value="F:electron transfer activity"/>
    <property type="evidence" value="ECO:0007669"/>
    <property type="project" value="TreeGrafter"/>
</dbReference>
<protein>
    <submittedName>
        <fullName evidence="4">Fumarate reductase/succinate dehydrogenase flavoprotein domain protein</fullName>
    </submittedName>
</protein>
<dbReference type="Proteomes" id="UP000006851">
    <property type="component" value="Chromosome"/>
</dbReference>
<dbReference type="InterPro" id="IPR030664">
    <property type="entry name" value="SdhA/FrdA/AprA"/>
</dbReference>
<keyword evidence="5" id="KW-1185">Reference proteome</keyword>
<evidence type="ECO:0000259" key="3">
    <source>
        <dbReference type="Pfam" id="PF00890"/>
    </source>
</evidence>
<accession>F2NBC0</accession>
<evidence type="ECO:0000256" key="2">
    <source>
        <dbReference type="ARBA" id="ARBA00023002"/>
    </source>
</evidence>
<reference evidence="5" key="1">
    <citation type="journal article" date="2013" name="Stand. Genomic Sci.">
        <title>Complete genome sequence of Coriobacterium glomerans type strain (PW2(T)) from the midgut of Pyrrhocoris apterus L. (red soldier bug).</title>
        <authorList>
            <person name="Stackebrandt E."/>
            <person name="Zeytun A."/>
            <person name="Lapidus A."/>
            <person name="Nolan M."/>
            <person name="Lucas S."/>
            <person name="Hammon N."/>
            <person name="Deshpande S."/>
            <person name="Cheng J.F."/>
            <person name="Tapia R."/>
            <person name="Goodwin L.A."/>
            <person name="Pitluck S."/>
            <person name="Liolios K."/>
            <person name="Pagani I."/>
            <person name="Ivanova N."/>
            <person name="Mavromatis K."/>
            <person name="Mikhailova N."/>
            <person name="Huntemann M."/>
            <person name="Pati A."/>
            <person name="Chen A."/>
            <person name="Palaniappan K."/>
            <person name="Chang Y.J."/>
            <person name="Land M."/>
            <person name="Hauser L."/>
            <person name="Rohde M."/>
            <person name="Pukall R."/>
            <person name="Goker M."/>
            <person name="Detter J.C."/>
            <person name="Woyke T."/>
            <person name="Bristow J."/>
            <person name="Eisen J.A."/>
            <person name="Markowitz V."/>
            <person name="Hugenholtz P."/>
            <person name="Kyrpides N.C."/>
            <person name="Klenk H.P."/>
        </authorList>
    </citation>
    <scope>NUCLEOTIDE SEQUENCE</scope>
    <source>
        <strain evidence="5">ATCC 49209 / DSM 20642 / JCM 10262 / PW2</strain>
    </source>
</reference>
<dbReference type="eggNOG" id="COG1053">
    <property type="taxonomic scope" value="Bacteria"/>
</dbReference>
<dbReference type="HOGENOM" id="CLU_027931_0_0_11"/>
<dbReference type="GO" id="GO:0005886">
    <property type="term" value="C:plasma membrane"/>
    <property type="evidence" value="ECO:0007669"/>
    <property type="project" value="TreeGrafter"/>
</dbReference>
<dbReference type="RefSeq" id="WP_013708399.1">
    <property type="nucleotide sequence ID" value="NC_015389.1"/>
</dbReference>
<dbReference type="EMBL" id="CP002628">
    <property type="protein sequence ID" value="AEB06656.1"/>
    <property type="molecule type" value="Genomic_DNA"/>
</dbReference>
<evidence type="ECO:0000313" key="4">
    <source>
        <dbReference type="EMBL" id="AEB06656.1"/>
    </source>
</evidence>
<dbReference type="Gene3D" id="3.90.700.10">
    <property type="entry name" value="Succinate dehydrogenase/fumarate reductase flavoprotein, catalytic domain"/>
    <property type="match status" value="1"/>
</dbReference>
<gene>
    <name evidence="4" type="ordered locus">Corgl_0541</name>
</gene>
<evidence type="ECO:0000313" key="5">
    <source>
        <dbReference type="Proteomes" id="UP000006851"/>
    </source>
</evidence>
<name>F2NBC0_CORGP</name>
<dbReference type="Gene3D" id="3.50.50.60">
    <property type="entry name" value="FAD/NAD(P)-binding domain"/>
    <property type="match status" value="2"/>
</dbReference>
<dbReference type="KEGG" id="cgo:Corgl_0541"/>
<keyword evidence="1" id="KW-0285">Flavoprotein</keyword>
<dbReference type="InterPro" id="IPR027477">
    <property type="entry name" value="Succ_DH/fumarate_Rdtase_cat_sf"/>
</dbReference>
<feature type="domain" description="FAD-dependent oxidoreductase 2 FAD-binding" evidence="3">
    <location>
        <begin position="29"/>
        <end position="449"/>
    </location>
</feature>
<dbReference type="AlphaFoldDB" id="F2NBC0"/>
<sequence length="665" mass="72292">MLDENLRVSVITGVGQKISAKVEICHRAVAVVGSGAAALNAADWLCDLGQRNCVLVTEGMDMGTSRNAGSDKQTYYKLSIGPGNPDSTADMARALFEGGGVDGRVALAEAANSVRCFMKLVNLGVDFPTDAYGQFIGYKTDHDPCQRGTSAGPLTSRYMTEALERSVRMKNIEIRDKLMAFHILTSSDGIRGVICLDLLSAAEGRLKLVIFVCSNLIWCTGSPASIYEVVAYPESQTGMSGAALQAGAEAANLQDWQYGLASVGFRWNISGTYQQALPRYVAIDSQGNEREFLSDYGLTPIEAVDMTFYKGYQWPFDVGKCDGSSRIDLAVYEETMVKGNRVFLDFRRNPLGIKNGFSELSGEAFEYLKRSGVLFGNPFNRLTKMNPLAVKLFWDHGIDLEHEMVEIAMCAQHCNGGIRVDDNWQSSIRGLYVAGEAAGTFGAYRPGGSALNSTQVGSMRAAQHIVITSEAHFGSFTVENSAILKEAESCLRKLALHITGSDTCRPIVSELQKTMSTFAAQVRDMDAIERFREKLSGIRVAVERGELLGVRCVEDLPHLVKARDAIISQAAVISAIDASAKTFGSRGSAFVKRSGGNIELNSMGAQTRVSSNLRIITKKSIQDDFATWTEPVSEIPNPDSWFETAWAEHREKRGSLASIGKGVSL</sequence>
<organism evidence="4 5">
    <name type="scientific">Coriobacterium glomerans (strain ATCC 49209 / DSM 20642 / JCM 10262 / PW2)</name>
    <dbReference type="NCBI Taxonomy" id="700015"/>
    <lineage>
        <taxon>Bacteria</taxon>
        <taxon>Bacillati</taxon>
        <taxon>Actinomycetota</taxon>
        <taxon>Coriobacteriia</taxon>
        <taxon>Coriobacteriales</taxon>
        <taxon>Coriobacteriaceae</taxon>
        <taxon>Coriobacterium</taxon>
    </lineage>
</organism>
<dbReference type="SUPFAM" id="SSF51905">
    <property type="entry name" value="FAD/NAD(P)-binding domain"/>
    <property type="match status" value="1"/>
</dbReference>
<dbReference type="GO" id="GO:0033765">
    <property type="term" value="F:steroid dehydrogenase activity, acting on the CH-CH group of donors"/>
    <property type="evidence" value="ECO:0007669"/>
    <property type="project" value="UniProtKB-ARBA"/>
</dbReference>
<dbReference type="PRINTS" id="PR00368">
    <property type="entry name" value="FADPNR"/>
</dbReference>
<dbReference type="PANTHER" id="PTHR11632">
    <property type="entry name" value="SUCCINATE DEHYDROGENASE 2 FLAVOPROTEIN SUBUNIT"/>
    <property type="match status" value="1"/>
</dbReference>
<dbReference type="GO" id="GO:0050660">
    <property type="term" value="F:flavin adenine dinucleotide binding"/>
    <property type="evidence" value="ECO:0007669"/>
    <property type="project" value="TreeGrafter"/>
</dbReference>
<dbReference type="InterPro" id="IPR003953">
    <property type="entry name" value="FAD-dep_OxRdtase_2_FAD-bd"/>
</dbReference>
<proteinExistence type="predicted"/>